<evidence type="ECO:0000256" key="2">
    <source>
        <dbReference type="SAM" id="SignalP"/>
    </source>
</evidence>
<dbReference type="EMBL" id="JAHFXF010000001">
    <property type="protein sequence ID" value="KAG9701351.1"/>
    <property type="molecule type" value="Genomic_DNA"/>
</dbReference>
<proteinExistence type="predicted"/>
<dbReference type="AlphaFoldDB" id="A0A9P8JG19"/>
<comment type="caution">
    <text evidence="3">The sequence shown here is derived from an EMBL/GenBank/DDBJ whole genome shotgun (WGS) entry which is preliminary data.</text>
</comment>
<feature type="non-terminal residue" evidence="3">
    <location>
        <position position="136"/>
    </location>
</feature>
<accession>A0A9P8JG19</accession>
<protein>
    <submittedName>
        <fullName evidence="3">Uncharacterized protein</fullName>
    </submittedName>
</protein>
<gene>
    <name evidence="3" type="ORF">KCU76_g6</name>
</gene>
<sequence>MASVVLLLSVGVAVLVEVMHQVLFKTKVEPPVVSHWFPFIQCVSAYQGTIGMYGSPAANNIHACAPTCSANIDCVGIRSPHESSSSTESAIGKPEKPVQPHLPRPARTATTLISLRSRLHPGTDFALVMSGRSAFA</sequence>
<feature type="region of interest" description="Disordered" evidence="1">
    <location>
        <begin position="79"/>
        <end position="105"/>
    </location>
</feature>
<dbReference type="Proteomes" id="UP000779574">
    <property type="component" value="Unassembled WGS sequence"/>
</dbReference>
<keyword evidence="2" id="KW-0732">Signal</keyword>
<reference evidence="3" key="2">
    <citation type="submission" date="2021-08" db="EMBL/GenBank/DDBJ databases">
        <authorList>
            <person name="Gostincar C."/>
            <person name="Sun X."/>
            <person name="Song Z."/>
            <person name="Gunde-Cimerman N."/>
        </authorList>
    </citation>
    <scope>NUCLEOTIDE SEQUENCE</scope>
    <source>
        <strain evidence="3">EXF-9911</strain>
    </source>
</reference>
<organism evidence="3 4">
    <name type="scientific">Aureobasidium melanogenum</name>
    <name type="common">Aureobasidium pullulans var. melanogenum</name>
    <dbReference type="NCBI Taxonomy" id="46634"/>
    <lineage>
        <taxon>Eukaryota</taxon>
        <taxon>Fungi</taxon>
        <taxon>Dikarya</taxon>
        <taxon>Ascomycota</taxon>
        <taxon>Pezizomycotina</taxon>
        <taxon>Dothideomycetes</taxon>
        <taxon>Dothideomycetidae</taxon>
        <taxon>Dothideales</taxon>
        <taxon>Saccotheciaceae</taxon>
        <taxon>Aureobasidium</taxon>
    </lineage>
</organism>
<feature type="chain" id="PRO_5040221567" evidence="2">
    <location>
        <begin position="16"/>
        <end position="136"/>
    </location>
</feature>
<feature type="signal peptide" evidence="2">
    <location>
        <begin position="1"/>
        <end position="15"/>
    </location>
</feature>
<reference evidence="3" key="1">
    <citation type="journal article" date="2021" name="J Fungi (Basel)">
        <title>Virulence traits and population genomics of the black yeast Aureobasidium melanogenum.</title>
        <authorList>
            <person name="Cernosa A."/>
            <person name="Sun X."/>
            <person name="Gostincar C."/>
            <person name="Fang C."/>
            <person name="Gunde-Cimerman N."/>
            <person name="Song Z."/>
        </authorList>
    </citation>
    <scope>NUCLEOTIDE SEQUENCE</scope>
    <source>
        <strain evidence="3">EXF-9911</strain>
    </source>
</reference>
<evidence type="ECO:0000313" key="3">
    <source>
        <dbReference type="EMBL" id="KAG9701351.1"/>
    </source>
</evidence>
<name>A0A9P8JG19_AURME</name>
<evidence type="ECO:0000313" key="4">
    <source>
        <dbReference type="Proteomes" id="UP000779574"/>
    </source>
</evidence>
<evidence type="ECO:0000256" key="1">
    <source>
        <dbReference type="SAM" id="MobiDB-lite"/>
    </source>
</evidence>